<feature type="binding site" evidence="8">
    <location>
        <position position="346"/>
    </location>
    <ligand>
        <name>Mg(2+)</name>
        <dbReference type="ChEBI" id="CHEBI:18420"/>
        <label>2</label>
    </ligand>
</feature>
<feature type="binding site" evidence="8">
    <location>
        <position position="513"/>
    </location>
    <ligand>
        <name>Mg(2+)</name>
        <dbReference type="ChEBI" id="CHEBI:18420"/>
        <label>2</label>
    </ligand>
</feature>
<gene>
    <name evidence="8" type="primary">purL</name>
    <name evidence="12" type="ORF">MNR06_15935</name>
</gene>
<dbReference type="InterPro" id="IPR036676">
    <property type="entry name" value="PurM-like_C_sf"/>
</dbReference>
<dbReference type="CDD" id="cd02203">
    <property type="entry name" value="PurL_repeat1"/>
    <property type="match status" value="1"/>
</dbReference>
<feature type="active site" evidence="8">
    <location>
        <position position="250"/>
    </location>
</feature>
<evidence type="ECO:0000256" key="1">
    <source>
        <dbReference type="ARBA" id="ARBA00022490"/>
    </source>
</evidence>
<comment type="pathway">
    <text evidence="8">Purine metabolism; IMP biosynthesis via de novo pathway; 5-amino-1-(5-phospho-D-ribosyl)imidazole from N(2)-formyl-N(1)-(5-phospho-D-ribosyl)glycinamide: step 1/2.</text>
</comment>
<feature type="binding site" evidence="8">
    <location>
        <position position="320"/>
    </location>
    <ligand>
        <name>ATP</name>
        <dbReference type="ChEBI" id="CHEBI:30616"/>
    </ligand>
</feature>
<accession>A0ABY4C8D6</accession>
<feature type="binding site" evidence="8">
    <location>
        <position position="759"/>
    </location>
    <ligand>
        <name>ATP</name>
        <dbReference type="ChEBI" id="CHEBI:30616"/>
    </ligand>
</feature>
<feature type="domain" description="Phosphoribosylformylglycinamidine synthase linker" evidence="11">
    <location>
        <begin position="194"/>
        <end position="254"/>
    </location>
</feature>
<evidence type="ECO:0000256" key="5">
    <source>
        <dbReference type="ARBA" id="ARBA00022755"/>
    </source>
</evidence>
<evidence type="ECO:0000256" key="8">
    <source>
        <dbReference type="HAMAP-Rule" id="MF_00420"/>
    </source>
</evidence>
<evidence type="ECO:0000313" key="13">
    <source>
        <dbReference type="Proteomes" id="UP000830116"/>
    </source>
</evidence>
<feature type="domain" description="PurM-like N-terminal" evidence="9">
    <location>
        <begin position="697"/>
        <end position="814"/>
    </location>
</feature>
<name>A0ABY4C8D6_9BACT</name>
<keyword evidence="4 8" id="KW-0547">Nucleotide-binding</keyword>
<comment type="caution">
    <text evidence="8">Lacks conserved residue(s) required for the propagation of feature annotation.</text>
</comment>
<dbReference type="InterPro" id="IPR010074">
    <property type="entry name" value="PRibForGlyAmidine_synth_PurL"/>
</dbReference>
<feature type="binding site" evidence="8">
    <location>
        <position position="806"/>
    </location>
    <ligand>
        <name>substrate</name>
    </ligand>
</feature>
<evidence type="ECO:0000259" key="11">
    <source>
        <dbReference type="Pfam" id="PF18072"/>
    </source>
</evidence>
<feature type="active site" description="Proton acceptor" evidence="8">
    <location>
        <position position="324"/>
    </location>
</feature>
<dbReference type="InterPro" id="IPR016188">
    <property type="entry name" value="PurM-like_N"/>
</dbReference>
<comment type="catalytic activity">
    <reaction evidence="8">
        <text>N(2)-formyl-N(1)-(5-phospho-beta-D-ribosyl)glycinamide + L-glutamine + ATP + H2O = 2-formamido-N(1)-(5-O-phospho-beta-D-ribosyl)acetamidine + L-glutamate + ADP + phosphate + H(+)</text>
        <dbReference type="Rhea" id="RHEA:17129"/>
        <dbReference type="ChEBI" id="CHEBI:15377"/>
        <dbReference type="ChEBI" id="CHEBI:15378"/>
        <dbReference type="ChEBI" id="CHEBI:29985"/>
        <dbReference type="ChEBI" id="CHEBI:30616"/>
        <dbReference type="ChEBI" id="CHEBI:43474"/>
        <dbReference type="ChEBI" id="CHEBI:58359"/>
        <dbReference type="ChEBI" id="CHEBI:147286"/>
        <dbReference type="ChEBI" id="CHEBI:147287"/>
        <dbReference type="ChEBI" id="CHEBI:456216"/>
        <dbReference type="EC" id="6.3.5.3"/>
    </reaction>
</comment>
<keyword evidence="3 8" id="KW-0479">Metal-binding</keyword>
<dbReference type="Pfam" id="PF00586">
    <property type="entry name" value="AIRS"/>
    <property type="match status" value="2"/>
</dbReference>
<dbReference type="SUPFAM" id="SSF55326">
    <property type="entry name" value="PurM N-terminal domain-like"/>
    <property type="match status" value="2"/>
</dbReference>
<evidence type="ECO:0000313" key="12">
    <source>
        <dbReference type="EMBL" id="UOF01190.1"/>
    </source>
</evidence>
<dbReference type="Gene3D" id="3.90.650.10">
    <property type="entry name" value="PurM-like C-terminal domain"/>
    <property type="match status" value="2"/>
</dbReference>
<reference evidence="12" key="1">
    <citation type="submission" date="2022-03" db="EMBL/GenBank/DDBJ databases">
        <title>Genome Identification and Characterization of new species Bdellovibrio reynosense LBG001 sp. nov. from a Mexico soil sample.</title>
        <authorList>
            <person name="Camilli A."/>
            <person name="Ajao Y."/>
            <person name="Guo X."/>
        </authorList>
    </citation>
    <scope>NUCLEOTIDE SEQUENCE</scope>
    <source>
        <strain evidence="12">LBG001</strain>
    </source>
</reference>
<dbReference type="Gene3D" id="1.10.8.750">
    <property type="entry name" value="Phosphoribosylformylglycinamidine synthase, linker domain"/>
    <property type="match status" value="1"/>
</dbReference>
<evidence type="ECO:0000259" key="10">
    <source>
        <dbReference type="Pfam" id="PF02769"/>
    </source>
</evidence>
<dbReference type="InterPro" id="IPR041609">
    <property type="entry name" value="PurL_linker"/>
</dbReference>
<proteinExistence type="inferred from homology"/>
<dbReference type="SUPFAM" id="SSF56042">
    <property type="entry name" value="PurM C-terminal domain-like"/>
    <property type="match status" value="2"/>
</dbReference>
<feature type="domain" description="PurM-like C-terminal" evidence="10">
    <location>
        <begin position="850"/>
        <end position="981"/>
    </location>
</feature>
<organism evidence="12 13">
    <name type="scientific">Bdellovibrio reynosensis</name>
    <dbReference type="NCBI Taxonomy" id="2835041"/>
    <lineage>
        <taxon>Bacteria</taxon>
        <taxon>Pseudomonadati</taxon>
        <taxon>Bdellovibrionota</taxon>
        <taxon>Bdellovibrionia</taxon>
        <taxon>Bdellovibrionales</taxon>
        <taxon>Pseudobdellovibrionaceae</taxon>
        <taxon>Bdellovibrio</taxon>
    </lineage>
</organism>
<feature type="binding site" evidence="8">
    <location>
        <begin position="556"/>
        <end position="558"/>
    </location>
    <ligand>
        <name>substrate</name>
    </ligand>
</feature>
<sequence>MKRISVRSLYDHSTENALKKAFEKEAPLSDLRLRRVYWLVEKNPGFAKELKLETLMDKIFFDPVAEEIEHGFQEFNPAATYVEIRFLAGVTDNLARSATEALMLFAPNTANSWQEFGIEAHSGWQVEIQGDYSKAQIEKIMFQSLANPLLNKLEIARGGDLQKNNPWQNFTNFWNSPKIENRKLELFDLTEEVLNKINSERGLALSDEEIQTIIAHFTNPELTKSRQALGWANKVTEVELECLAQTWSEHCKHKIFAAEVDYTEEKGDFPALGAKKITSLYKSYIQKATKDLESCGYLVSVFKDNAGIVDFDKNLNVCVKVETHNSPSALDPFGGALTGILGVNRDILGCGLGAKPIANTDVFCLSKKDLFPGTEASQRPELLKDPGVIFRGVHQGVEEGGNQSGIPTVNGSFYFASEFAAKPLIFVGSLGIMPKKVDNRPSEEKRIEAGDLIVVAGGRLGKDGVHGATFSSLALHDQVSSNVVQIGDSITQKRLLDFTLQARDKGYIQAITDNGAGGVSSSIGEMAQFSGGAKLDLSQHPLKYNGLEYWEMLVSESQERMSYAIKPTDLKAFMQLAHDMGVEASVLGEFTNSGSFEVHHGSTMLASLDLHFLHEGLSRMKVPAHFEGAKEYKEYFRATPKKEIPAQDSEGLVTALKTVLASPNVASREPLVRYYDHEVQGATRLKPYGGLTQQGANDAGVIDLGVHGGEENNAVAVSNGLCPQFSYYDTYLMAQKAVDESVRNLVATGVNPEKMALVDNFCWPDPIGKASNPDAQHKMAQLVRACAGLYDAAQSFKAPFVSGKDSMKNDFIGKTKDGNTVKISVPPTLLVTAIGQIPDAKKVTPGFFQEAGDEIYLVGKLTQSLYASALAQEYKTQETNPEYPDLNANQELYKKIFQANSKTLIKSCHDISEGGLMTAIAESCFGNNLGAKLNLQNLKWNHLWSETGSLFVMSVAPENKAAFEQHFAGICLKLGEVTNTANLEWNFANTSAQVSISELRNIWSKGVENVYEA</sequence>
<evidence type="ECO:0000256" key="4">
    <source>
        <dbReference type="ARBA" id="ARBA00022741"/>
    </source>
</evidence>
<comment type="similarity">
    <text evidence="8">Belongs to the FGAMS family.</text>
</comment>
<keyword evidence="2 8" id="KW-0436">Ligase</keyword>
<evidence type="ECO:0000256" key="3">
    <source>
        <dbReference type="ARBA" id="ARBA00022723"/>
    </source>
</evidence>
<keyword evidence="5 8" id="KW-0658">Purine biosynthesis</keyword>
<comment type="function">
    <text evidence="8">Part of the phosphoribosylformylglycinamidine synthase complex involved in the purines biosynthetic pathway. Catalyzes the ATP-dependent conversion of formylglycinamide ribonucleotide (FGAR) and glutamine to yield formylglycinamidine ribonucleotide (FGAM) and glutamate. The FGAM synthase complex is composed of three subunits. PurQ produces an ammonia molecule by converting glutamine to glutamate. PurL transfers the ammonia molecule to FGAR to form FGAM in an ATP-dependent manner. PurS interacts with PurQ and PurL and is thought to assist in the transfer of the ammonia molecule from PurQ to PurL.</text>
</comment>
<feature type="domain" description="PurM-like N-terminal" evidence="9">
    <location>
        <begin position="304"/>
        <end position="433"/>
    </location>
</feature>
<evidence type="ECO:0000256" key="2">
    <source>
        <dbReference type="ARBA" id="ARBA00022598"/>
    </source>
</evidence>
<dbReference type="Gene3D" id="3.30.1330.10">
    <property type="entry name" value="PurM-like, N-terminal domain"/>
    <property type="match status" value="2"/>
</dbReference>
<comment type="subcellular location">
    <subcellularLocation>
        <location evidence="8">Cytoplasm</location>
    </subcellularLocation>
</comment>
<feature type="binding site" evidence="8">
    <location>
        <position position="485"/>
    </location>
    <ligand>
        <name>substrate</name>
    </ligand>
</feature>
<feature type="domain" description="PurM-like C-terminal" evidence="10">
    <location>
        <begin position="448"/>
        <end position="599"/>
    </location>
</feature>
<feature type="binding site" evidence="8">
    <location>
        <position position="345"/>
    </location>
    <ligand>
        <name>substrate</name>
    </ligand>
</feature>
<dbReference type="EC" id="6.3.5.3" evidence="8"/>
<dbReference type="Pfam" id="PF18072">
    <property type="entry name" value="FGAR-AT_linker"/>
    <property type="match status" value="1"/>
</dbReference>
<dbReference type="InterPro" id="IPR010918">
    <property type="entry name" value="PurM-like_C_dom"/>
</dbReference>
<keyword evidence="7 8" id="KW-0460">Magnesium</keyword>
<dbReference type="PANTHER" id="PTHR43555:SF1">
    <property type="entry name" value="PHOSPHORIBOSYLFORMYLGLYCINAMIDINE SYNTHASE SUBUNIT PURL"/>
    <property type="match status" value="1"/>
</dbReference>
<keyword evidence="13" id="KW-1185">Reference proteome</keyword>
<dbReference type="InterPro" id="IPR036921">
    <property type="entry name" value="PurM-like_N_sf"/>
</dbReference>
<keyword evidence="1 8" id="KW-0963">Cytoplasm</keyword>
<evidence type="ECO:0000259" key="9">
    <source>
        <dbReference type="Pfam" id="PF00586"/>
    </source>
</evidence>
<keyword evidence="6 8" id="KW-0067">ATP-binding</keyword>
<comment type="subunit">
    <text evidence="8">Monomer. Part of the FGAM synthase complex composed of 1 PurL, 1 PurQ and 2 PurS subunits.</text>
</comment>
<dbReference type="Proteomes" id="UP000830116">
    <property type="component" value="Chromosome"/>
</dbReference>
<dbReference type="Pfam" id="PF02769">
    <property type="entry name" value="AIRS_C"/>
    <property type="match status" value="2"/>
</dbReference>
<dbReference type="HAMAP" id="MF_00420">
    <property type="entry name" value="PurL_2"/>
    <property type="match status" value="1"/>
</dbReference>
<dbReference type="RefSeq" id="WP_243537550.1">
    <property type="nucleotide sequence ID" value="NZ_CP093442.1"/>
</dbReference>
<evidence type="ECO:0000256" key="7">
    <source>
        <dbReference type="ARBA" id="ARBA00022842"/>
    </source>
</evidence>
<protein>
    <recommendedName>
        <fullName evidence="8">Phosphoribosylformylglycinamidine synthase subunit PurL</fullName>
        <shortName evidence="8">FGAM synthase</shortName>
        <ecNumber evidence="8">6.3.5.3</ecNumber>
    </recommendedName>
    <alternativeName>
        <fullName evidence="8">Formylglycinamide ribonucleotide amidotransferase subunit II</fullName>
        <shortName evidence="8">FGAR amidotransferase II</shortName>
        <shortName evidence="8">FGAR-AT II</shortName>
    </alternativeName>
    <alternativeName>
        <fullName evidence="8">Glutamine amidotransferase PurL</fullName>
    </alternativeName>
    <alternativeName>
        <fullName evidence="8">Phosphoribosylformylglycinamidine synthase subunit II</fullName>
    </alternativeName>
</protein>
<feature type="binding site" evidence="8">
    <location>
        <position position="803"/>
    </location>
    <ligand>
        <name>ATP</name>
        <dbReference type="ChEBI" id="CHEBI:30616"/>
    </ligand>
</feature>
<dbReference type="CDD" id="cd02204">
    <property type="entry name" value="PurL_repeat2"/>
    <property type="match status" value="1"/>
</dbReference>
<dbReference type="PANTHER" id="PTHR43555">
    <property type="entry name" value="PHOSPHORIBOSYLFORMYLGLYCINAMIDINE SYNTHASE SUBUNIT PURL"/>
    <property type="match status" value="1"/>
</dbReference>
<feature type="binding site" evidence="8">
    <location>
        <position position="322"/>
    </location>
    <ligand>
        <name>Mg(2+)</name>
        <dbReference type="ChEBI" id="CHEBI:18420"/>
        <label>1</label>
    </ligand>
</feature>
<dbReference type="EMBL" id="CP093442">
    <property type="protein sequence ID" value="UOF01190.1"/>
    <property type="molecule type" value="Genomic_DNA"/>
</dbReference>
<evidence type="ECO:0000256" key="6">
    <source>
        <dbReference type="ARBA" id="ARBA00022840"/>
    </source>
</evidence>